<sequence>MSFSLATATLAVAAVFALKFLGTCVYNVFFHPLRQYPGPLLWRATRIPKQLAWLTGDFGRRSDELHARYGAVVRIAPGELSYINAQCWRDVFGRQPAGRREMGKDTTFFGDPQAAAQNLVSAPYEDHARMRRLFSHAFSNSALVAQEPLLAQYANQMALKMGEVNRRDGRIDIVDFFNFTTFDIMAELAFGEPLGMLEKADYVPWVRIIFDGLKYVVFRAVLLDVPVLGPLLNWLTASTLRAKAQEHFRFASNLVDKRLSYTDHNKPDLWSFVLRHNSDGKGLTPSEMHANASMFMVAGTETTATNLSGVIYYLGRNPPVYRKLVDEIRATFKTSDEITLGPLAEMEYLNAVVKEGLRIYVPGGGGLIRIVPPGGAEICGEYVPGGTSVTMNHYVAYRHPSNFSRPKEFIPERWLYPDDPRFASDKREVYEPFSYGPRNCIGKNLAQLELRLLLAKTLWHYDIEVLPESKGWMSQKTYLTWEKGPLFVKLQPVER</sequence>
<dbReference type="EMBL" id="JAFIMR010000054">
    <property type="protein sequence ID" value="KAI1854368.1"/>
    <property type="molecule type" value="Genomic_DNA"/>
</dbReference>
<dbReference type="AlphaFoldDB" id="A0A9Q0AIH4"/>
<keyword evidence="7" id="KW-0503">Monooxygenase</keyword>
<evidence type="ECO:0000256" key="2">
    <source>
        <dbReference type="ARBA" id="ARBA00010617"/>
    </source>
</evidence>
<feature type="binding site" description="axial binding residue" evidence="6">
    <location>
        <position position="440"/>
    </location>
    <ligand>
        <name>heme</name>
        <dbReference type="ChEBI" id="CHEBI:30413"/>
    </ligand>
    <ligandPart>
        <name>Fe</name>
        <dbReference type="ChEBI" id="CHEBI:18248"/>
    </ligandPart>
</feature>
<evidence type="ECO:0008006" key="10">
    <source>
        <dbReference type="Google" id="ProtNLM"/>
    </source>
</evidence>
<dbReference type="FunFam" id="1.10.630.10:FF:000159">
    <property type="entry name" value="Isotrichodermin C-15 hydroxylase"/>
    <property type="match status" value="1"/>
</dbReference>
<evidence type="ECO:0000256" key="6">
    <source>
        <dbReference type="PIRSR" id="PIRSR602401-1"/>
    </source>
</evidence>
<dbReference type="InterPro" id="IPR002401">
    <property type="entry name" value="Cyt_P450_E_grp-I"/>
</dbReference>
<reference evidence="8" key="1">
    <citation type="submission" date="2021-03" db="EMBL/GenBank/DDBJ databases">
        <title>Revisited historic fungal species revealed as producer of novel bioactive compounds through whole genome sequencing and comparative genomics.</title>
        <authorList>
            <person name="Vignolle G.A."/>
            <person name="Hochenegger N."/>
            <person name="Mach R.L."/>
            <person name="Mach-Aigner A.R."/>
            <person name="Javad Rahimi M."/>
            <person name="Salim K.A."/>
            <person name="Chan C.M."/>
            <person name="Lim L.B.L."/>
            <person name="Cai F."/>
            <person name="Druzhinina I.S."/>
            <person name="U'Ren J.M."/>
            <person name="Derntl C."/>
        </authorList>
    </citation>
    <scope>NUCLEOTIDE SEQUENCE</scope>
    <source>
        <strain evidence="8">TUCIM 5799</strain>
    </source>
</reference>
<dbReference type="Pfam" id="PF00067">
    <property type="entry name" value="p450"/>
    <property type="match status" value="1"/>
</dbReference>
<dbReference type="PANTHER" id="PTHR24305:SF210">
    <property type="entry name" value="CYTOCHROME P450 MONOOXYGENASE ASQL-RELATED"/>
    <property type="match status" value="1"/>
</dbReference>
<comment type="cofactor">
    <cofactor evidence="1 6">
        <name>heme</name>
        <dbReference type="ChEBI" id="CHEBI:30413"/>
    </cofactor>
</comment>
<keyword evidence="5 6" id="KW-0408">Iron</keyword>
<dbReference type="SUPFAM" id="SSF48264">
    <property type="entry name" value="Cytochrome P450"/>
    <property type="match status" value="1"/>
</dbReference>
<evidence type="ECO:0000256" key="3">
    <source>
        <dbReference type="ARBA" id="ARBA00022617"/>
    </source>
</evidence>
<dbReference type="GO" id="GO:0020037">
    <property type="term" value="F:heme binding"/>
    <property type="evidence" value="ECO:0007669"/>
    <property type="project" value="InterPro"/>
</dbReference>
<dbReference type="PROSITE" id="PS00086">
    <property type="entry name" value="CYTOCHROME_P450"/>
    <property type="match status" value="1"/>
</dbReference>
<dbReference type="PANTHER" id="PTHR24305">
    <property type="entry name" value="CYTOCHROME P450"/>
    <property type="match status" value="1"/>
</dbReference>
<evidence type="ECO:0000256" key="4">
    <source>
        <dbReference type="ARBA" id="ARBA00022723"/>
    </source>
</evidence>
<keyword evidence="4 6" id="KW-0479">Metal-binding</keyword>
<evidence type="ECO:0000256" key="1">
    <source>
        <dbReference type="ARBA" id="ARBA00001971"/>
    </source>
</evidence>
<evidence type="ECO:0000313" key="8">
    <source>
        <dbReference type="EMBL" id="KAI1854368.1"/>
    </source>
</evidence>
<evidence type="ECO:0000313" key="9">
    <source>
        <dbReference type="Proteomes" id="UP000829685"/>
    </source>
</evidence>
<dbReference type="GO" id="GO:0016705">
    <property type="term" value="F:oxidoreductase activity, acting on paired donors, with incorporation or reduction of molecular oxygen"/>
    <property type="evidence" value="ECO:0007669"/>
    <property type="project" value="InterPro"/>
</dbReference>
<dbReference type="InterPro" id="IPR036396">
    <property type="entry name" value="Cyt_P450_sf"/>
</dbReference>
<dbReference type="InterPro" id="IPR017972">
    <property type="entry name" value="Cyt_P450_CS"/>
</dbReference>
<comment type="similarity">
    <text evidence="2 7">Belongs to the cytochrome P450 family.</text>
</comment>
<dbReference type="OrthoDB" id="1470350at2759"/>
<dbReference type="Proteomes" id="UP000829685">
    <property type="component" value="Unassembled WGS sequence"/>
</dbReference>
<evidence type="ECO:0000256" key="5">
    <source>
        <dbReference type="ARBA" id="ARBA00023004"/>
    </source>
</evidence>
<keyword evidence="3 6" id="KW-0349">Heme</keyword>
<organism evidence="8 9">
    <name type="scientific">Neoarthrinium moseri</name>
    <dbReference type="NCBI Taxonomy" id="1658444"/>
    <lineage>
        <taxon>Eukaryota</taxon>
        <taxon>Fungi</taxon>
        <taxon>Dikarya</taxon>
        <taxon>Ascomycota</taxon>
        <taxon>Pezizomycotina</taxon>
        <taxon>Sordariomycetes</taxon>
        <taxon>Xylariomycetidae</taxon>
        <taxon>Amphisphaeriales</taxon>
        <taxon>Apiosporaceae</taxon>
        <taxon>Neoarthrinium</taxon>
    </lineage>
</organism>
<dbReference type="PRINTS" id="PR00385">
    <property type="entry name" value="P450"/>
</dbReference>
<dbReference type="InterPro" id="IPR001128">
    <property type="entry name" value="Cyt_P450"/>
</dbReference>
<dbReference type="GO" id="GO:0004497">
    <property type="term" value="F:monooxygenase activity"/>
    <property type="evidence" value="ECO:0007669"/>
    <property type="project" value="UniProtKB-KW"/>
</dbReference>
<name>A0A9Q0AIH4_9PEZI</name>
<evidence type="ECO:0000256" key="7">
    <source>
        <dbReference type="RuleBase" id="RU000461"/>
    </source>
</evidence>
<gene>
    <name evidence="8" type="ORF">JX265_012537</name>
</gene>
<protein>
    <recommendedName>
        <fullName evidence="10">Cytochrome P450</fullName>
    </recommendedName>
</protein>
<keyword evidence="7" id="KW-0560">Oxidoreductase</keyword>
<dbReference type="CDD" id="cd11058">
    <property type="entry name" value="CYP60B-like"/>
    <property type="match status" value="1"/>
</dbReference>
<dbReference type="PRINTS" id="PR00463">
    <property type="entry name" value="EP450I"/>
</dbReference>
<keyword evidence="9" id="KW-1185">Reference proteome</keyword>
<dbReference type="Gene3D" id="1.10.630.10">
    <property type="entry name" value="Cytochrome P450"/>
    <property type="match status" value="1"/>
</dbReference>
<dbReference type="GO" id="GO:0005506">
    <property type="term" value="F:iron ion binding"/>
    <property type="evidence" value="ECO:0007669"/>
    <property type="project" value="InterPro"/>
</dbReference>
<proteinExistence type="inferred from homology"/>
<accession>A0A9Q0AIH4</accession>
<comment type="caution">
    <text evidence="8">The sequence shown here is derived from an EMBL/GenBank/DDBJ whole genome shotgun (WGS) entry which is preliminary data.</text>
</comment>
<dbReference type="InterPro" id="IPR050121">
    <property type="entry name" value="Cytochrome_P450_monoxygenase"/>
</dbReference>